<proteinExistence type="predicted"/>
<keyword evidence="5 6" id="KW-0472">Membrane</keyword>
<evidence type="ECO:0000256" key="6">
    <source>
        <dbReference type="SAM" id="Phobius"/>
    </source>
</evidence>
<sequence>MNSSRVNNSLRNAFYGVLSRIILIILNFINRTVFIMFLSDELLGVSGLFSDILMMLSLADLGLGVSMAYSFYKPLAEDDKDKISSLIGFYRKMYTYIAAVVFVVGVALTPFLDFFVNTDTEIEHLQVYYLIYVLNTVASYLFVYKSSLITADQKNFVVYRFNIIFNIIKHVLQITLLVITRNYFVYLAVIVFCTFFQNIFISREADKLYPYLKEKPKALEKSEQDEVFSNVKAMFLYKSSGVLLSGTDNIIISKIIGTVFVGFYSNYLLIANSIMVFVDILYSSVTASVGNVIAKESKKKAFEVFQMMQSVSLIITFISTVCFGVLIQDFIHLWIGPKYMLDTLTVWAIILNFYLGGVVHPIWSFREATGMYLKTKYIMAICAVLNIILSIVLGIYFGIGGVVAASAISRVSTYFWYEPKILFEDYFDQGLSKFMVPVALNLALTILYIILFKWILSNIAMTNYFVFFAEAVVIGLITLVSVAVIYRKTEGYRMLKDVAFRFLKKKKEA</sequence>
<dbReference type="Proteomes" id="UP000179284">
    <property type="component" value="Chromosome I"/>
</dbReference>
<feature type="transmembrane region" description="Helical" evidence="6">
    <location>
        <begin position="93"/>
        <end position="115"/>
    </location>
</feature>
<dbReference type="GO" id="GO:0005886">
    <property type="term" value="C:plasma membrane"/>
    <property type="evidence" value="ECO:0007669"/>
    <property type="project" value="UniProtKB-SubCell"/>
</dbReference>
<dbReference type="RefSeq" id="WP_071175290.1">
    <property type="nucleotide sequence ID" value="NZ_CP017831.1"/>
</dbReference>
<feature type="transmembrane region" description="Helical" evidence="6">
    <location>
        <begin position="49"/>
        <end position="72"/>
    </location>
</feature>
<feature type="transmembrane region" description="Helical" evidence="6">
    <location>
        <begin position="347"/>
        <end position="365"/>
    </location>
</feature>
<feature type="transmembrane region" description="Helical" evidence="6">
    <location>
        <begin position="127"/>
        <end position="144"/>
    </location>
</feature>
<keyword evidence="3 6" id="KW-0812">Transmembrane</keyword>
<feature type="transmembrane region" description="Helical" evidence="6">
    <location>
        <begin position="313"/>
        <end position="335"/>
    </location>
</feature>
<evidence type="ECO:0000256" key="4">
    <source>
        <dbReference type="ARBA" id="ARBA00022989"/>
    </source>
</evidence>
<reference evidence="8" key="1">
    <citation type="submission" date="2016-10" db="EMBL/GenBank/DDBJ databases">
        <title>The complete genome sequence of the rumen bacterium Butyrivibrio hungatei MB2003.</title>
        <authorList>
            <person name="Palevich N."/>
            <person name="Kelly W.J."/>
            <person name="Leahy S.C."/>
            <person name="Altermann E."/>
            <person name="Rakonjac J."/>
            <person name="Attwood G.T."/>
        </authorList>
    </citation>
    <scope>NUCLEOTIDE SEQUENCE [LARGE SCALE GENOMIC DNA]</scope>
    <source>
        <strain evidence="8">MB2003</strain>
    </source>
</reference>
<dbReference type="PANTHER" id="PTHR30250:SF26">
    <property type="entry name" value="PSMA PROTEIN"/>
    <property type="match status" value="1"/>
</dbReference>
<dbReference type="AlphaFoldDB" id="A0A1D9NZ72"/>
<dbReference type="PANTHER" id="PTHR30250">
    <property type="entry name" value="PST FAMILY PREDICTED COLANIC ACID TRANSPORTER"/>
    <property type="match status" value="1"/>
</dbReference>
<evidence type="ECO:0000313" key="7">
    <source>
        <dbReference type="EMBL" id="AOZ95519.1"/>
    </source>
</evidence>
<comment type="subcellular location">
    <subcellularLocation>
        <location evidence="1">Cell membrane</location>
        <topology evidence="1">Multi-pass membrane protein</topology>
    </subcellularLocation>
</comment>
<evidence type="ECO:0000256" key="1">
    <source>
        <dbReference type="ARBA" id="ARBA00004651"/>
    </source>
</evidence>
<accession>A0A1D9NZ72</accession>
<dbReference type="KEGG" id="bhu:bhn_I0485"/>
<evidence type="ECO:0000256" key="5">
    <source>
        <dbReference type="ARBA" id="ARBA00023136"/>
    </source>
</evidence>
<keyword evidence="2" id="KW-1003">Cell membrane</keyword>
<dbReference type="EMBL" id="CP017831">
    <property type="protein sequence ID" value="AOZ95519.1"/>
    <property type="molecule type" value="Genomic_DNA"/>
</dbReference>
<gene>
    <name evidence="7" type="ORF">bhn_I0485</name>
</gene>
<dbReference type="InterPro" id="IPR050833">
    <property type="entry name" value="Poly_Biosynth_Transport"/>
</dbReference>
<evidence type="ECO:0000256" key="3">
    <source>
        <dbReference type="ARBA" id="ARBA00022692"/>
    </source>
</evidence>
<organism evidence="7 8">
    <name type="scientific">Butyrivibrio hungatei</name>
    <dbReference type="NCBI Taxonomy" id="185008"/>
    <lineage>
        <taxon>Bacteria</taxon>
        <taxon>Bacillati</taxon>
        <taxon>Bacillota</taxon>
        <taxon>Clostridia</taxon>
        <taxon>Lachnospirales</taxon>
        <taxon>Lachnospiraceae</taxon>
        <taxon>Butyrivibrio</taxon>
    </lineage>
</organism>
<protein>
    <submittedName>
        <fullName evidence="7">Polysaccharide biosynthesis protein</fullName>
    </submittedName>
</protein>
<dbReference type="OrthoDB" id="8609648at2"/>
<keyword evidence="8" id="KW-1185">Reference proteome</keyword>
<feature type="transmembrane region" description="Helical" evidence="6">
    <location>
        <begin position="464"/>
        <end position="486"/>
    </location>
</feature>
<feature type="transmembrane region" description="Helical" evidence="6">
    <location>
        <begin position="377"/>
        <end position="408"/>
    </location>
</feature>
<feature type="transmembrane region" description="Helical" evidence="6">
    <location>
        <begin position="156"/>
        <end position="177"/>
    </location>
</feature>
<feature type="transmembrane region" description="Helical" evidence="6">
    <location>
        <begin position="434"/>
        <end position="452"/>
    </location>
</feature>
<evidence type="ECO:0000313" key="8">
    <source>
        <dbReference type="Proteomes" id="UP000179284"/>
    </source>
</evidence>
<evidence type="ECO:0000256" key="2">
    <source>
        <dbReference type="ARBA" id="ARBA00022475"/>
    </source>
</evidence>
<feature type="transmembrane region" description="Helical" evidence="6">
    <location>
        <begin position="270"/>
        <end position="293"/>
    </location>
</feature>
<name>A0A1D9NZ72_9FIRM</name>
<keyword evidence="4 6" id="KW-1133">Transmembrane helix</keyword>
<feature type="transmembrane region" description="Helical" evidence="6">
    <location>
        <begin position="183"/>
        <end position="201"/>
    </location>
</feature>
<feature type="transmembrane region" description="Helical" evidence="6">
    <location>
        <begin position="12"/>
        <end position="29"/>
    </location>
</feature>
<feature type="transmembrane region" description="Helical" evidence="6">
    <location>
        <begin position="242"/>
        <end position="264"/>
    </location>
</feature>